<comment type="caution">
    <text evidence="1">The sequence shown here is derived from an EMBL/GenBank/DDBJ whole genome shotgun (WGS) entry which is preliminary data.</text>
</comment>
<protein>
    <submittedName>
        <fullName evidence="1">Uncharacterized protein</fullName>
    </submittedName>
</protein>
<proteinExistence type="predicted"/>
<name>A0A645F1F1_9ZZZZ</name>
<dbReference type="EMBL" id="VSSQ01053464">
    <property type="protein sequence ID" value="MPN07496.1"/>
    <property type="molecule type" value="Genomic_DNA"/>
</dbReference>
<evidence type="ECO:0000313" key="1">
    <source>
        <dbReference type="EMBL" id="MPN07496.1"/>
    </source>
</evidence>
<dbReference type="AlphaFoldDB" id="A0A645F1F1"/>
<reference evidence="1" key="1">
    <citation type="submission" date="2019-08" db="EMBL/GenBank/DDBJ databases">
        <authorList>
            <person name="Kucharzyk K."/>
            <person name="Murdoch R.W."/>
            <person name="Higgins S."/>
            <person name="Loffler F."/>
        </authorList>
    </citation>
    <scope>NUCLEOTIDE SEQUENCE</scope>
</reference>
<organism evidence="1">
    <name type="scientific">bioreactor metagenome</name>
    <dbReference type="NCBI Taxonomy" id="1076179"/>
    <lineage>
        <taxon>unclassified sequences</taxon>
        <taxon>metagenomes</taxon>
        <taxon>ecological metagenomes</taxon>
    </lineage>
</organism>
<gene>
    <name evidence="1" type="ORF">SDC9_154766</name>
</gene>
<accession>A0A645F1F1</accession>
<sequence>MRFCKPTIEEIREYCIERNNTIDAQHFMDHYEANGWVVGKTAMKDWKATVRNWERNAIRTPAITKASYDPYKGLRIRNEC</sequence>